<dbReference type="InterPro" id="IPR022198">
    <property type="entry name" value="DUF3723"/>
</dbReference>
<proteinExistence type="predicted"/>
<dbReference type="eggNOG" id="ENOG502S0KD">
    <property type="taxonomic scope" value="Eukaryota"/>
</dbReference>
<dbReference type="RefSeq" id="XP_007692813.1">
    <property type="nucleotide sequence ID" value="XM_007694623.1"/>
</dbReference>
<accession>W6ZAE9</accession>
<keyword evidence="1" id="KW-0472">Membrane</keyword>
<feature type="transmembrane region" description="Helical" evidence="1">
    <location>
        <begin position="552"/>
        <end position="571"/>
    </location>
</feature>
<organism evidence="2 3">
    <name type="scientific">Bipolaris oryzae ATCC 44560</name>
    <dbReference type="NCBI Taxonomy" id="930090"/>
    <lineage>
        <taxon>Eukaryota</taxon>
        <taxon>Fungi</taxon>
        <taxon>Dikarya</taxon>
        <taxon>Ascomycota</taxon>
        <taxon>Pezizomycotina</taxon>
        <taxon>Dothideomycetes</taxon>
        <taxon>Pleosporomycetidae</taxon>
        <taxon>Pleosporales</taxon>
        <taxon>Pleosporineae</taxon>
        <taxon>Pleosporaceae</taxon>
        <taxon>Bipolaris</taxon>
    </lineage>
</organism>
<dbReference type="KEGG" id="bor:COCMIDRAFT_108213"/>
<protein>
    <submittedName>
        <fullName evidence="2">Uncharacterized protein</fullName>
    </submittedName>
</protein>
<dbReference type="Proteomes" id="UP000054032">
    <property type="component" value="Unassembled WGS sequence"/>
</dbReference>
<dbReference type="EMBL" id="KI964147">
    <property type="protein sequence ID" value="EUC40671.1"/>
    <property type="molecule type" value="Genomic_DNA"/>
</dbReference>
<dbReference type="OrthoDB" id="3945870at2759"/>
<dbReference type="AlphaFoldDB" id="W6ZAE9"/>
<dbReference type="STRING" id="930090.W6ZAE9"/>
<name>W6ZAE9_COCMI</name>
<reference evidence="2 3" key="1">
    <citation type="journal article" date="2013" name="PLoS Genet.">
        <title>Comparative genome structure, secondary metabolite, and effector coding capacity across Cochliobolus pathogens.</title>
        <authorList>
            <person name="Condon B.J."/>
            <person name="Leng Y."/>
            <person name="Wu D."/>
            <person name="Bushley K.E."/>
            <person name="Ohm R.A."/>
            <person name="Otillar R."/>
            <person name="Martin J."/>
            <person name="Schackwitz W."/>
            <person name="Grimwood J."/>
            <person name="MohdZainudin N."/>
            <person name="Xue C."/>
            <person name="Wang R."/>
            <person name="Manning V.A."/>
            <person name="Dhillon B."/>
            <person name="Tu Z.J."/>
            <person name="Steffenson B.J."/>
            <person name="Salamov A."/>
            <person name="Sun H."/>
            <person name="Lowry S."/>
            <person name="LaButti K."/>
            <person name="Han J."/>
            <person name="Copeland A."/>
            <person name="Lindquist E."/>
            <person name="Barry K."/>
            <person name="Schmutz J."/>
            <person name="Baker S.E."/>
            <person name="Ciuffetti L.M."/>
            <person name="Grigoriev I.V."/>
            <person name="Zhong S."/>
            <person name="Turgeon B.G."/>
        </authorList>
    </citation>
    <scope>NUCLEOTIDE SEQUENCE [LARGE SCALE GENOMIC DNA]</scope>
    <source>
        <strain evidence="2 3">ATCC 44560</strain>
    </source>
</reference>
<gene>
    <name evidence="2" type="ORF">COCMIDRAFT_108213</name>
</gene>
<keyword evidence="3" id="KW-1185">Reference proteome</keyword>
<keyword evidence="1" id="KW-0812">Transmembrane</keyword>
<evidence type="ECO:0000313" key="2">
    <source>
        <dbReference type="EMBL" id="EUC40671.1"/>
    </source>
</evidence>
<evidence type="ECO:0000313" key="3">
    <source>
        <dbReference type="Proteomes" id="UP000054032"/>
    </source>
</evidence>
<dbReference type="Pfam" id="PF12520">
    <property type="entry name" value="DUF3723"/>
    <property type="match status" value="1"/>
</dbReference>
<dbReference type="HOGENOM" id="CLU_004286_7_1_1"/>
<evidence type="ECO:0000256" key="1">
    <source>
        <dbReference type="SAM" id="Phobius"/>
    </source>
</evidence>
<dbReference type="GeneID" id="19119204"/>
<sequence>MEVSQDITLAKHKANCFRGLIRARLDCLQFNHQLFLNKHREESPQNVRRLQKIFEKTGCLRLQEENIIDAVVEDDRLNAALHAIGLSNEALQKIRSPEDAPSLYLGELRCLNGLHRIRAADQYLNENDKWWVVRLFSSETPTPVLSHIIESYTNEQKPSDGEIFRRIRLYHRENKVEAERKWWARLHNSKPKDLRQLFKRRELISGFDKLLEMPGLWSKVQLGALHRLLTLKCDEEMSHYLSRILQVWTKILTCRNTTLPFSAVDAVTVESLELLAPKHSTIDKAFVLSLFERNIVFPSQLDSQIRRDLAENICASEGLIPSLWTFFETLKYIEPICETLKKLIGNNMKRTIRSSLMGCYFPPDKRNIQVAKFREAEITSIINQEEAAWISYVELWAFCGRYFNKLTSFTPRKESGEAKPTVEGPNPVLWQHLASFSVSRGFKTKRAQELANTDPHTELAYEYLRKSSPLSASSYERQIHEIVSASRTVDDDTHELPTIVSGHIEKERRSGRPFENHLRIDEQNLYLPNVYNNVEPIEANWALMRRDVFNSLFGNLVIQVCMIACITYCIYLTFTSIVIFCTLYLYIVPLLIPIRWISY</sequence>
<keyword evidence="1" id="KW-1133">Transmembrane helix</keyword>
<feature type="transmembrane region" description="Helical" evidence="1">
    <location>
        <begin position="577"/>
        <end position="597"/>
    </location>
</feature>